<dbReference type="OrthoDB" id="9784632at2"/>
<gene>
    <name evidence="1" type="ORF">EV655_10595</name>
</gene>
<sequence length="122" mass="13244">MKRLIVGPRRREMAGIVDWQLAELDRLRVEIRQNIGTEAEHAPALAPEVEHGTATLGDLCHGLKADSITLGSIDCGTLIGHSNPFPWGNPAGRVLLCRIGDAIASRNIHAGICATLRHGLRW</sequence>
<keyword evidence="2" id="KW-1185">Reference proteome</keyword>
<dbReference type="EMBL" id="SLWW01000005">
    <property type="protein sequence ID" value="TCO71989.1"/>
    <property type="molecule type" value="Genomic_DNA"/>
</dbReference>
<dbReference type="Proteomes" id="UP000295142">
    <property type="component" value="Unassembled WGS sequence"/>
</dbReference>
<dbReference type="RefSeq" id="WP_132543433.1">
    <property type="nucleotide sequence ID" value="NZ_SLWW01000005.1"/>
</dbReference>
<accession>A0A4R2KMK9</accession>
<organism evidence="1 2">
    <name type="scientific">Rhodovulum euryhalinum</name>
    <dbReference type="NCBI Taxonomy" id="35805"/>
    <lineage>
        <taxon>Bacteria</taxon>
        <taxon>Pseudomonadati</taxon>
        <taxon>Pseudomonadota</taxon>
        <taxon>Alphaproteobacteria</taxon>
        <taxon>Rhodobacterales</taxon>
        <taxon>Paracoccaceae</taxon>
        <taxon>Rhodovulum</taxon>
    </lineage>
</organism>
<evidence type="ECO:0000313" key="2">
    <source>
        <dbReference type="Proteomes" id="UP000295142"/>
    </source>
</evidence>
<dbReference type="AlphaFoldDB" id="A0A4R2KMK9"/>
<protein>
    <submittedName>
        <fullName evidence="1">Uncharacterized protein</fullName>
    </submittedName>
</protein>
<evidence type="ECO:0000313" key="1">
    <source>
        <dbReference type="EMBL" id="TCO71989.1"/>
    </source>
</evidence>
<name>A0A4R2KMK9_9RHOB</name>
<comment type="caution">
    <text evidence="1">The sequence shown here is derived from an EMBL/GenBank/DDBJ whole genome shotgun (WGS) entry which is preliminary data.</text>
</comment>
<proteinExistence type="predicted"/>
<reference evidence="1 2" key="1">
    <citation type="submission" date="2019-03" db="EMBL/GenBank/DDBJ databases">
        <title>Genomic Encyclopedia of Type Strains, Phase IV (KMG-IV): sequencing the most valuable type-strain genomes for metagenomic binning, comparative biology and taxonomic classification.</title>
        <authorList>
            <person name="Goeker M."/>
        </authorList>
    </citation>
    <scope>NUCLEOTIDE SEQUENCE [LARGE SCALE GENOMIC DNA]</scope>
    <source>
        <strain evidence="1 2">DSM 4868</strain>
    </source>
</reference>